<protein>
    <recommendedName>
        <fullName evidence="1">EAL domain-containing protein</fullName>
    </recommendedName>
</protein>
<evidence type="ECO:0000313" key="2">
    <source>
        <dbReference type="EMBL" id="OOZ39025.1"/>
    </source>
</evidence>
<dbReference type="PROSITE" id="PS50883">
    <property type="entry name" value="EAL"/>
    <property type="match status" value="1"/>
</dbReference>
<gene>
    <name evidence="2" type="ORF">BOW53_13345</name>
</gene>
<name>A0A1T2L1Q1_9GAMM</name>
<accession>A0A1T2L1Q1</accession>
<dbReference type="AlphaFoldDB" id="A0A1T2L1Q1"/>
<dbReference type="PANTHER" id="PTHR33121:SF79">
    <property type="entry name" value="CYCLIC DI-GMP PHOSPHODIESTERASE PDED-RELATED"/>
    <property type="match status" value="1"/>
</dbReference>
<dbReference type="Proteomes" id="UP000191110">
    <property type="component" value="Unassembled WGS sequence"/>
</dbReference>
<dbReference type="RefSeq" id="WP_078484586.1">
    <property type="nucleotide sequence ID" value="NZ_MPRL01000064.1"/>
</dbReference>
<organism evidence="2 3">
    <name type="scientific">Solemya pervernicosa gill symbiont</name>
    <dbReference type="NCBI Taxonomy" id="642797"/>
    <lineage>
        <taxon>Bacteria</taxon>
        <taxon>Pseudomonadati</taxon>
        <taxon>Pseudomonadota</taxon>
        <taxon>Gammaproteobacteria</taxon>
        <taxon>sulfur-oxidizing symbionts</taxon>
    </lineage>
</organism>
<dbReference type="Gene3D" id="3.20.20.450">
    <property type="entry name" value="EAL domain"/>
    <property type="match status" value="1"/>
</dbReference>
<reference evidence="2 3" key="1">
    <citation type="submission" date="2016-11" db="EMBL/GenBank/DDBJ databases">
        <title>Mixed transmission modes and dynamic genome evolution in an obligate animal-bacterial symbiosis.</title>
        <authorList>
            <person name="Russell S.L."/>
            <person name="Corbett-Detig R.B."/>
            <person name="Cavanaugh C.M."/>
        </authorList>
    </citation>
    <scope>NUCLEOTIDE SEQUENCE [LARGE SCALE GENOMIC DNA]</scope>
    <source>
        <strain evidence="2">Sveles-Q1</strain>
    </source>
</reference>
<evidence type="ECO:0000313" key="3">
    <source>
        <dbReference type="Proteomes" id="UP000191110"/>
    </source>
</evidence>
<comment type="caution">
    <text evidence="2">The sequence shown here is derived from an EMBL/GenBank/DDBJ whole genome shotgun (WGS) entry which is preliminary data.</text>
</comment>
<dbReference type="SUPFAM" id="SSF141868">
    <property type="entry name" value="EAL domain-like"/>
    <property type="match status" value="1"/>
</dbReference>
<dbReference type="OrthoDB" id="675397at2"/>
<evidence type="ECO:0000259" key="1">
    <source>
        <dbReference type="PROSITE" id="PS50883"/>
    </source>
</evidence>
<sequence>MQSSLSPLIEEALIRDEFVFHYQPKISLLNGKVSGAEALIRWKKADGSLVQPNDFIPAAEESGMIKKISLAMFPKLIADLVIVQDLRSRSDYLF</sequence>
<dbReference type="InterPro" id="IPR050706">
    <property type="entry name" value="Cyclic-di-GMP_PDE-like"/>
</dbReference>
<dbReference type="PANTHER" id="PTHR33121">
    <property type="entry name" value="CYCLIC DI-GMP PHOSPHODIESTERASE PDEF"/>
    <property type="match status" value="1"/>
</dbReference>
<dbReference type="EMBL" id="MPRL01000064">
    <property type="protein sequence ID" value="OOZ39025.1"/>
    <property type="molecule type" value="Genomic_DNA"/>
</dbReference>
<dbReference type="GO" id="GO:0071111">
    <property type="term" value="F:cyclic-guanylate-specific phosphodiesterase activity"/>
    <property type="evidence" value="ECO:0007669"/>
    <property type="project" value="InterPro"/>
</dbReference>
<proteinExistence type="predicted"/>
<dbReference type="Pfam" id="PF00563">
    <property type="entry name" value="EAL"/>
    <property type="match status" value="1"/>
</dbReference>
<feature type="domain" description="EAL" evidence="1">
    <location>
        <begin position="2"/>
        <end position="94"/>
    </location>
</feature>
<dbReference type="InterPro" id="IPR001633">
    <property type="entry name" value="EAL_dom"/>
</dbReference>
<keyword evidence="3" id="KW-1185">Reference proteome</keyword>
<dbReference type="InterPro" id="IPR035919">
    <property type="entry name" value="EAL_sf"/>
</dbReference>